<name>A0A9N9DD69_9GLOM</name>
<comment type="caution">
    <text evidence="1">The sequence shown here is derived from an EMBL/GenBank/DDBJ whole genome shotgun (WGS) entry which is preliminary data.</text>
</comment>
<sequence length="50" mass="5717">SLSLTFIILKVRLIRPSHCTKYIQILRSFLNGPIKEDEPVLVKFGINDSC</sequence>
<proteinExistence type="predicted"/>
<dbReference type="Proteomes" id="UP000789570">
    <property type="component" value="Unassembled WGS sequence"/>
</dbReference>
<keyword evidence="2" id="KW-1185">Reference proteome</keyword>
<organism evidence="1 2">
    <name type="scientific">Funneliformis caledonium</name>
    <dbReference type="NCBI Taxonomy" id="1117310"/>
    <lineage>
        <taxon>Eukaryota</taxon>
        <taxon>Fungi</taxon>
        <taxon>Fungi incertae sedis</taxon>
        <taxon>Mucoromycota</taxon>
        <taxon>Glomeromycotina</taxon>
        <taxon>Glomeromycetes</taxon>
        <taxon>Glomerales</taxon>
        <taxon>Glomeraceae</taxon>
        <taxon>Funneliformis</taxon>
    </lineage>
</organism>
<protein>
    <submittedName>
        <fullName evidence="1">14658_t:CDS:1</fullName>
    </submittedName>
</protein>
<evidence type="ECO:0000313" key="2">
    <source>
        <dbReference type="Proteomes" id="UP000789570"/>
    </source>
</evidence>
<dbReference type="EMBL" id="CAJVPQ010003540">
    <property type="protein sequence ID" value="CAG8630845.1"/>
    <property type="molecule type" value="Genomic_DNA"/>
</dbReference>
<dbReference type="AlphaFoldDB" id="A0A9N9DD69"/>
<gene>
    <name evidence="1" type="ORF">FCALED_LOCUS10061</name>
</gene>
<feature type="non-terminal residue" evidence="1">
    <location>
        <position position="1"/>
    </location>
</feature>
<accession>A0A9N9DD69</accession>
<evidence type="ECO:0000313" key="1">
    <source>
        <dbReference type="EMBL" id="CAG8630845.1"/>
    </source>
</evidence>
<reference evidence="1" key="1">
    <citation type="submission" date="2021-06" db="EMBL/GenBank/DDBJ databases">
        <authorList>
            <person name="Kallberg Y."/>
            <person name="Tangrot J."/>
            <person name="Rosling A."/>
        </authorList>
    </citation>
    <scope>NUCLEOTIDE SEQUENCE</scope>
    <source>
        <strain evidence="1">UK204</strain>
    </source>
</reference>